<dbReference type="Proteomes" id="UP000001075">
    <property type="component" value="Unassembled WGS sequence"/>
</dbReference>
<organism evidence="3 4">
    <name type="scientific">Cricetulus griseus</name>
    <name type="common">Chinese hamster</name>
    <name type="synonym">Cricetulus barabensis griseus</name>
    <dbReference type="NCBI Taxonomy" id="10029"/>
    <lineage>
        <taxon>Eukaryota</taxon>
        <taxon>Metazoa</taxon>
        <taxon>Chordata</taxon>
        <taxon>Craniata</taxon>
        <taxon>Vertebrata</taxon>
        <taxon>Euteleostomi</taxon>
        <taxon>Mammalia</taxon>
        <taxon>Eutheria</taxon>
        <taxon>Euarchontoglires</taxon>
        <taxon>Glires</taxon>
        <taxon>Rodentia</taxon>
        <taxon>Myomorpha</taxon>
        <taxon>Muroidea</taxon>
        <taxon>Cricetidae</taxon>
        <taxon>Cricetinae</taxon>
        <taxon>Cricetulus</taxon>
    </lineage>
</organism>
<dbReference type="PANTHER" id="PTHR33166">
    <property type="entry name" value="GAG_P30 DOMAIN-CONTAINING PROTEIN"/>
    <property type="match status" value="1"/>
</dbReference>
<gene>
    <name evidence="3" type="ORF">I79_004668</name>
</gene>
<dbReference type="Pfam" id="PF01140">
    <property type="entry name" value="Gag_MA"/>
    <property type="match status" value="1"/>
</dbReference>
<accession>G3H357</accession>
<evidence type="ECO:0000256" key="1">
    <source>
        <dbReference type="SAM" id="Phobius"/>
    </source>
</evidence>
<dbReference type="EMBL" id="JH000123">
    <property type="protein sequence ID" value="EGV94861.1"/>
    <property type="molecule type" value="Genomic_DNA"/>
</dbReference>
<dbReference type="InterPro" id="IPR050462">
    <property type="entry name" value="Retroviral_Gag-Pol_poly"/>
</dbReference>
<reference evidence="4" key="1">
    <citation type="journal article" date="2011" name="Nat. Biotechnol.">
        <title>The genomic sequence of the Chinese hamster ovary (CHO)-K1 cell line.</title>
        <authorList>
            <person name="Xu X."/>
            <person name="Nagarajan H."/>
            <person name="Lewis N.E."/>
            <person name="Pan S."/>
            <person name="Cai Z."/>
            <person name="Liu X."/>
            <person name="Chen W."/>
            <person name="Xie M."/>
            <person name="Wang W."/>
            <person name="Hammond S."/>
            <person name="Andersen M.R."/>
            <person name="Neff N."/>
            <person name="Passarelli B."/>
            <person name="Koh W."/>
            <person name="Fan H.C."/>
            <person name="Wang J."/>
            <person name="Gui Y."/>
            <person name="Lee K.H."/>
            <person name="Betenbaugh M.J."/>
            <person name="Quake S.R."/>
            <person name="Famili I."/>
            <person name="Palsson B.O."/>
            <person name="Wang J."/>
        </authorList>
    </citation>
    <scope>NUCLEOTIDE SEQUENCE [LARGE SCALE GENOMIC DNA]</scope>
    <source>
        <strain evidence="4">CHO K1 cell line</strain>
    </source>
</reference>
<feature type="transmembrane region" description="Helical" evidence="1">
    <location>
        <begin position="50"/>
        <end position="69"/>
    </location>
</feature>
<evidence type="ECO:0000259" key="2">
    <source>
        <dbReference type="Pfam" id="PF01140"/>
    </source>
</evidence>
<keyword evidence="1" id="KW-0472">Membrane</keyword>
<proteinExistence type="predicted"/>
<protein>
    <submittedName>
        <fullName evidence="3">Gag polyprotein</fullName>
    </submittedName>
</protein>
<dbReference type="InterPro" id="IPR036946">
    <property type="entry name" value="G_retro_matrix_sf"/>
</dbReference>
<dbReference type="InterPro" id="IPR010999">
    <property type="entry name" value="Retrovr_matrix"/>
</dbReference>
<dbReference type="AlphaFoldDB" id="G3H357"/>
<sequence>MPRHLPNLFGEAPQIEGFAILIGDEEGRPPSSAPSEVLLSTLCRNRAAKACSVLLGLCLVTIICVLLGLETMGQTVTTPLSLTLSHWRDVQDYAHNQSVDVHKRKWITLCSSEWPTFDVGWPWDGTFNPQTIFQVKEKTMDPGPQGHPDQVD</sequence>
<feature type="domain" description="Gamma-retroviral matrix protein" evidence="2">
    <location>
        <begin position="73"/>
        <end position="151"/>
    </location>
</feature>
<evidence type="ECO:0000313" key="3">
    <source>
        <dbReference type="EMBL" id="EGV94861.1"/>
    </source>
</evidence>
<name>G3H357_CRIGR</name>
<evidence type="ECO:0000313" key="4">
    <source>
        <dbReference type="Proteomes" id="UP000001075"/>
    </source>
</evidence>
<keyword evidence="1" id="KW-0812">Transmembrane</keyword>
<dbReference type="InParanoid" id="G3H357"/>
<dbReference type="InterPro" id="IPR000840">
    <property type="entry name" value="G_retro_matrix"/>
</dbReference>
<dbReference type="eggNOG" id="KOG0017">
    <property type="taxonomic scope" value="Eukaryota"/>
</dbReference>
<dbReference type="Gene3D" id="1.10.150.180">
    <property type="entry name" value="Gamma-retroviral matrix domain"/>
    <property type="match status" value="1"/>
</dbReference>
<dbReference type="SUPFAM" id="SSF47836">
    <property type="entry name" value="Retroviral matrix proteins"/>
    <property type="match status" value="1"/>
</dbReference>
<dbReference type="PaxDb" id="10029-XP_007626686.1"/>
<keyword evidence="1" id="KW-1133">Transmembrane helix</keyword>